<gene>
    <name evidence="1" type="ORF">DJ017_19685</name>
</gene>
<evidence type="ECO:0000313" key="1">
    <source>
        <dbReference type="EMBL" id="RAK51182.1"/>
    </source>
</evidence>
<keyword evidence="2" id="KW-1185">Reference proteome</keyword>
<protein>
    <submittedName>
        <fullName evidence="1">Uncharacterized protein</fullName>
    </submittedName>
</protein>
<dbReference type="EMBL" id="QFYQ01000003">
    <property type="protein sequence ID" value="RAK51182.1"/>
    <property type="molecule type" value="Genomic_DNA"/>
</dbReference>
<evidence type="ECO:0000313" key="2">
    <source>
        <dbReference type="Proteomes" id="UP000249254"/>
    </source>
</evidence>
<organism evidence="1 2">
    <name type="scientific">Phenylobacterium soli</name>
    <dbReference type="NCBI Taxonomy" id="2170551"/>
    <lineage>
        <taxon>Bacteria</taxon>
        <taxon>Pseudomonadati</taxon>
        <taxon>Pseudomonadota</taxon>
        <taxon>Alphaproteobacteria</taxon>
        <taxon>Caulobacterales</taxon>
        <taxon>Caulobacteraceae</taxon>
        <taxon>Phenylobacterium</taxon>
    </lineage>
</organism>
<dbReference type="Proteomes" id="UP000249254">
    <property type="component" value="Unassembled WGS sequence"/>
</dbReference>
<reference evidence="2" key="1">
    <citation type="submission" date="2018-05" db="EMBL/GenBank/DDBJ databases">
        <authorList>
            <person name="Li X."/>
        </authorList>
    </citation>
    <scope>NUCLEOTIDE SEQUENCE [LARGE SCALE GENOMIC DNA]</scope>
    <source>
        <strain evidence="2">LX32</strain>
    </source>
</reference>
<proteinExistence type="predicted"/>
<dbReference type="RefSeq" id="WP_111530617.1">
    <property type="nucleotide sequence ID" value="NZ_QFYQ01000003.1"/>
</dbReference>
<name>A0A328A956_9CAUL</name>
<comment type="caution">
    <text evidence="1">The sequence shown here is derived from an EMBL/GenBank/DDBJ whole genome shotgun (WGS) entry which is preliminary data.</text>
</comment>
<dbReference type="AlphaFoldDB" id="A0A328A956"/>
<accession>A0A328A956</accession>
<sequence length="188" mass="19965">MIAVALLSRFRLQLAAALLILLALGFWSHHQYAKGRGDERAVWQARVAKAEARAKQLSGQLAANAAKAGSDATEAQARIVTRTKTIIQRIPADVPKGSAADVVLGAGWVRNYNAGLGLPDDPTLAGKPADQPAISAADALAGIDGNSAECLRGWDAYQRVVRLYDEAREKVNGTPHTSKNTPEGNGFR</sequence>